<comment type="caution">
    <text evidence="8">The sequence shown here is derived from an EMBL/GenBank/DDBJ whole genome shotgun (WGS) entry which is preliminary data.</text>
</comment>
<keyword evidence="4 6" id="KW-1133">Transmembrane helix</keyword>
<keyword evidence="9" id="KW-1185">Reference proteome</keyword>
<protein>
    <recommendedName>
        <fullName evidence="7">ABC3 transporter permease C-terminal domain-containing protein</fullName>
    </recommendedName>
</protein>
<dbReference type="Proteomes" id="UP000076715">
    <property type="component" value="Unassembled WGS sequence"/>
</dbReference>
<dbReference type="InterPro" id="IPR003838">
    <property type="entry name" value="ABC3_permease_C"/>
</dbReference>
<accession>A0A163BNP6</accession>
<proteinExistence type="predicted"/>
<name>A0A163BNP6_9FLAO</name>
<feature type="domain" description="ABC3 transporter permease C-terminal" evidence="7">
    <location>
        <begin position="242"/>
        <end position="360"/>
    </location>
</feature>
<evidence type="ECO:0000259" key="7">
    <source>
        <dbReference type="Pfam" id="PF02687"/>
    </source>
</evidence>
<dbReference type="RefSeq" id="WP_082832362.1">
    <property type="nucleotide sequence ID" value="NZ_LQRT01000004.1"/>
</dbReference>
<keyword evidence="2" id="KW-1003">Cell membrane</keyword>
<dbReference type="InterPro" id="IPR051125">
    <property type="entry name" value="ABC-4/HrtB_transporter"/>
</dbReference>
<evidence type="ECO:0000256" key="6">
    <source>
        <dbReference type="SAM" id="Phobius"/>
    </source>
</evidence>
<feature type="transmembrane region" description="Helical" evidence="6">
    <location>
        <begin position="281"/>
        <end position="305"/>
    </location>
</feature>
<sequence length="368" mass="41229">MLTTFVLQISKQLNHHLQENSKPFDMVIGAKGSPLQLVLSAILHIDNPTGNISLDEALGVLKNPMVKDAIPVSYGDNYKGYKILGTSDKYLLRYRATLKEGALNVQDFETVFGFEVAKKLNIRIGDSVVSSHGLLQNEIEVHDEKPFIVTGILAPTGTVIDNLIITNLESIWKVHDFEDEHEEYSEEHKEITALLLNFRNPIGALQFSRFINKETGLQAAFPKFEIDRLLKFLGIGFRTINSIAIVIFLIAGLSIFINLIKTVRERKHELALLRTYGTNTFQLLKLIFFEALFLSLIGGVLGWFLGRVGILLFSTLATNGYTYHFEISVPDIEEFFLLIAIILITILATILASFSLFKLNISKTLGDA</sequence>
<dbReference type="EMBL" id="LQRT01000004">
    <property type="protein sequence ID" value="KZS41593.1"/>
    <property type="molecule type" value="Genomic_DNA"/>
</dbReference>
<comment type="subcellular location">
    <subcellularLocation>
        <location evidence="1">Cell membrane</location>
        <topology evidence="1">Multi-pass membrane protein</topology>
    </subcellularLocation>
</comment>
<dbReference type="PANTHER" id="PTHR43738">
    <property type="entry name" value="ABC TRANSPORTER, MEMBRANE PROTEIN"/>
    <property type="match status" value="1"/>
</dbReference>
<dbReference type="STRING" id="1642818.AWE51_21560"/>
<dbReference type="GO" id="GO:0005886">
    <property type="term" value="C:plasma membrane"/>
    <property type="evidence" value="ECO:0007669"/>
    <property type="project" value="UniProtKB-SubCell"/>
</dbReference>
<evidence type="ECO:0000256" key="2">
    <source>
        <dbReference type="ARBA" id="ARBA00022475"/>
    </source>
</evidence>
<reference evidence="8 9" key="1">
    <citation type="submission" date="2016-01" db="EMBL/GenBank/DDBJ databases">
        <title>The draft genome sequence of Aquimarina sp. RZW4-3-2.</title>
        <authorList>
            <person name="Wang Y."/>
        </authorList>
    </citation>
    <scope>NUCLEOTIDE SEQUENCE [LARGE SCALE GENOMIC DNA]</scope>
    <source>
        <strain evidence="8 9">RZW4-3-2</strain>
    </source>
</reference>
<evidence type="ECO:0000256" key="3">
    <source>
        <dbReference type="ARBA" id="ARBA00022692"/>
    </source>
</evidence>
<keyword evidence="5 6" id="KW-0472">Membrane</keyword>
<dbReference type="AlphaFoldDB" id="A0A163BNP6"/>
<evidence type="ECO:0000256" key="5">
    <source>
        <dbReference type="ARBA" id="ARBA00023136"/>
    </source>
</evidence>
<feature type="transmembrane region" description="Helical" evidence="6">
    <location>
        <begin position="240"/>
        <end position="260"/>
    </location>
</feature>
<evidence type="ECO:0000313" key="9">
    <source>
        <dbReference type="Proteomes" id="UP000076715"/>
    </source>
</evidence>
<gene>
    <name evidence="8" type="ORF">AWE51_21560</name>
</gene>
<dbReference type="Pfam" id="PF02687">
    <property type="entry name" value="FtsX"/>
    <property type="match status" value="1"/>
</dbReference>
<evidence type="ECO:0000256" key="4">
    <source>
        <dbReference type="ARBA" id="ARBA00022989"/>
    </source>
</evidence>
<evidence type="ECO:0000313" key="8">
    <source>
        <dbReference type="EMBL" id="KZS41593.1"/>
    </source>
</evidence>
<evidence type="ECO:0000256" key="1">
    <source>
        <dbReference type="ARBA" id="ARBA00004651"/>
    </source>
</evidence>
<feature type="transmembrane region" description="Helical" evidence="6">
    <location>
        <begin position="335"/>
        <end position="357"/>
    </location>
</feature>
<organism evidence="8 9">
    <name type="scientific">Aquimarina aggregata</name>
    <dbReference type="NCBI Taxonomy" id="1642818"/>
    <lineage>
        <taxon>Bacteria</taxon>
        <taxon>Pseudomonadati</taxon>
        <taxon>Bacteroidota</taxon>
        <taxon>Flavobacteriia</taxon>
        <taxon>Flavobacteriales</taxon>
        <taxon>Flavobacteriaceae</taxon>
        <taxon>Aquimarina</taxon>
    </lineage>
</organism>
<keyword evidence="3 6" id="KW-0812">Transmembrane</keyword>
<dbReference type="OrthoDB" id="9784014at2"/>
<dbReference type="PANTHER" id="PTHR43738:SF2">
    <property type="entry name" value="ABC TRANSPORTER PERMEASE"/>
    <property type="match status" value="1"/>
</dbReference>